<dbReference type="RefSeq" id="WP_147654743.1">
    <property type="nucleotide sequence ID" value="NZ_BMFM01000001.1"/>
</dbReference>
<accession>A0A5B9DKE4</accession>
<name>A0A5B9DKE4_9HYPH</name>
<evidence type="ECO:0000313" key="3">
    <source>
        <dbReference type="Proteomes" id="UP000321062"/>
    </source>
</evidence>
<gene>
    <name evidence="2" type="ORF">FNA67_00965</name>
</gene>
<protein>
    <submittedName>
        <fullName evidence="2">Oxidoreductase</fullName>
    </submittedName>
</protein>
<proteinExistence type="predicted"/>
<organism evidence="2 3">
    <name type="scientific">Paradevosia tibetensis</name>
    <dbReference type="NCBI Taxonomy" id="1447062"/>
    <lineage>
        <taxon>Bacteria</taxon>
        <taxon>Pseudomonadati</taxon>
        <taxon>Pseudomonadota</taxon>
        <taxon>Alphaproteobacteria</taxon>
        <taxon>Hyphomicrobiales</taxon>
        <taxon>Devosiaceae</taxon>
        <taxon>Paradevosia</taxon>
    </lineage>
</organism>
<keyword evidence="3" id="KW-1185">Reference proteome</keyword>
<dbReference type="KEGG" id="yti:FNA67_00965"/>
<evidence type="ECO:0000313" key="2">
    <source>
        <dbReference type="EMBL" id="QEE18838.1"/>
    </source>
</evidence>
<keyword evidence="1" id="KW-0560">Oxidoreductase</keyword>
<evidence type="ECO:0000256" key="1">
    <source>
        <dbReference type="ARBA" id="ARBA00023002"/>
    </source>
</evidence>
<dbReference type="Gene3D" id="3.40.50.720">
    <property type="entry name" value="NAD(P)-binding Rossmann-like Domain"/>
    <property type="match status" value="1"/>
</dbReference>
<dbReference type="InterPro" id="IPR051267">
    <property type="entry name" value="STEAP_metalloreductase"/>
</dbReference>
<reference evidence="2 3" key="1">
    <citation type="journal article" date="2015" name="Int. J. Syst. Evol. Microbiol.">
        <title>Youhaiella tibetensis gen. nov., sp. nov., isolated from subsurface sediment.</title>
        <authorList>
            <person name="Wang Y.X."/>
            <person name="Huang F.Q."/>
            <person name="Nogi Y."/>
            <person name="Pang S.J."/>
            <person name="Wang P.K."/>
            <person name="Lv J."/>
        </authorList>
    </citation>
    <scope>NUCLEOTIDE SEQUENCE [LARGE SCALE GENOMIC DNA]</scope>
    <source>
        <strain evidence="3">fig4</strain>
    </source>
</reference>
<dbReference type="InterPro" id="IPR028939">
    <property type="entry name" value="P5C_Rdtase_cat_N"/>
</dbReference>
<dbReference type="Proteomes" id="UP000321062">
    <property type="component" value="Chromosome"/>
</dbReference>
<dbReference type="GO" id="GO:0016491">
    <property type="term" value="F:oxidoreductase activity"/>
    <property type="evidence" value="ECO:0007669"/>
    <property type="project" value="UniProtKB-KW"/>
</dbReference>
<dbReference type="AlphaFoldDB" id="A0A5B9DKE4"/>
<dbReference type="Pfam" id="PF03807">
    <property type="entry name" value="F420_oxidored"/>
    <property type="match status" value="1"/>
</dbReference>
<dbReference type="EMBL" id="CP041690">
    <property type="protein sequence ID" value="QEE18838.1"/>
    <property type="molecule type" value="Genomic_DNA"/>
</dbReference>
<dbReference type="OrthoDB" id="7557417at2"/>
<sequence>MSIAILGLGNMGKGLAKRLAGKTDIVFGAHDMANATTFAGLLPGHIKVGDYRDAAKISDVIVLALPYAAALEEARNNREFDGKIIVDMTNPINAEGSLAVGHTTSAAEEIQKAAPRAKVVKAFNTIFAGVFDAPPSATAGVPVFVAGDDEKAVEVVAALARTAGFASEVVGDLSQARLLEPLGMLNIRLGYGVGKGTGIAPAWLTIG</sequence>
<dbReference type="SUPFAM" id="SSF51735">
    <property type="entry name" value="NAD(P)-binding Rossmann-fold domains"/>
    <property type="match status" value="1"/>
</dbReference>
<dbReference type="PANTHER" id="PTHR14239">
    <property type="entry name" value="DUDULIN-RELATED"/>
    <property type="match status" value="1"/>
</dbReference>
<dbReference type="InterPro" id="IPR036291">
    <property type="entry name" value="NAD(P)-bd_dom_sf"/>
</dbReference>